<comment type="caution">
    <text evidence="1">The sequence shown here is derived from an EMBL/GenBank/DDBJ whole genome shotgun (WGS) entry which is preliminary data.</text>
</comment>
<accession>A0ACB9TQT8</accession>
<sequence>MDDIYEQLTDDEDFVELIRIVENRRAPKRYMQRRDIGCLITLSHSVSAEDMVLLTLRFLATGSFLRVAGDIQGIHESTAEETNAVRGGFFEIARLPRRPGSTHDATIFANSHVRALFENGVFQDNMLLGDSGYGIKSYLITPLLKPHSPQEHLFNESQIRTRNPIERCFGIWERRFPILSTGIKLNYDKVESIVLATAVLHNIARQRNEPEDPIDAVLHEHMI</sequence>
<keyword evidence="1" id="KW-0378">Hydrolase</keyword>
<evidence type="ECO:0000313" key="1">
    <source>
        <dbReference type="EMBL" id="KAI4469097.1"/>
    </source>
</evidence>
<protein>
    <submittedName>
        <fullName evidence="1">Dde superfamily endonuclease</fullName>
    </submittedName>
</protein>
<evidence type="ECO:0000313" key="2">
    <source>
        <dbReference type="Proteomes" id="UP001056778"/>
    </source>
</evidence>
<dbReference type="Proteomes" id="UP001056778">
    <property type="component" value="Chromosome 2"/>
</dbReference>
<dbReference type="EMBL" id="CM043016">
    <property type="protein sequence ID" value="KAI4469097.1"/>
    <property type="molecule type" value="Genomic_DNA"/>
</dbReference>
<proteinExistence type="predicted"/>
<organism evidence="1 2">
    <name type="scientific">Holotrichia oblita</name>
    <name type="common">Chafer beetle</name>
    <dbReference type="NCBI Taxonomy" id="644536"/>
    <lineage>
        <taxon>Eukaryota</taxon>
        <taxon>Metazoa</taxon>
        <taxon>Ecdysozoa</taxon>
        <taxon>Arthropoda</taxon>
        <taxon>Hexapoda</taxon>
        <taxon>Insecta</taxon>
        <taxon>Pterygota</taxon>
        <taxon>Neoptera</taxon>
        <taxon>Endopterygota</taxon>
        <taxon>Coleoptera</taxon>
        <taxon>Polyphaga</taxon>
        <taxon>Scarabaeiformia</taxon>
        <taxon>Scarabaeidae</taxon>
        <taxon>Melolonthinae</taxon>
        <taxon>Holotrichia</taxon>
    </lineage>
</organism>
<keyword evidence="1" id="KW-0255">Endonuclease</keyword>
<name>A0ACB9TQT8_HOLOL</name>
<keyword evidence="2" id="KW-1185">Reference proteome</keyword>
<reference evidence="1" key="1">
    <citation type="submission" date="2022-04" db="EMBL/GenBank/DDBJ databases">
        <title>Chromosome-scale genome assembly of Holotrichia oblita Faldermann.</title>
        <authorList>
            <person name="Rongchong L."/>
        </authorList>
    </citation>
    <scope>NUCLEOTIDE SEQUENCE</scope>
    <source>
        <strain evidence="1">81SQS9</strain>
    </source>
</reference>
<gene>
    <name evidence="1" type="ORF">MML48_2g00005916</name>
</gene>
<keyword evidence="1" id="KW-0540">Nuclease</keyword>